<comment type="caution">
    <text evidence="2">The sequence shown here is derived from an EMBL/GenBank/DDBJ whole genome shotgun (WGS) entry which is preliminary data.</text>
</comment>
<evidence type="ECO:0000256" key="1">
    <source>
        <dbReference type="SAM" id="MobiDB-lite"/>
    </source>
</evidence>
<dbReference type="Proteomes" id="UP001346149">
    <property type="component" value="Unassembled WGS sequence"/>
</dbReference>
<organism evidence="2 3">
    <name type="scientific">Trapa natans</name>
    <name type="common">Water chestnut</name>
    <dbReference type="NCBI Taxonomy" id="22666"/>
    <lineage>
        <taxon>Eukaryota</taxon>
        <taxon>Viridiplantae</taxon>
        <taxon>Streptophyta</taxon>
        <taxon>Embryophyta</taxon>
        <taxon>Tracheophyta</taxon>
        <taxon>Spermatophyta</taxon>
        <taxon>Magnoliopsida</taxon>
        <taxon>eudicotyledons</taxon>
        <taxon>Gunneridae</taxon>
        <taxon>Pentapetalae</taxon>
        <taxon>rosids</taxon>
        <taxon>malvids</taxon>
        <taxon>Myrtales</taxon>
        <taxon>Lythraceae</taxon>
        <taxon>Trapa</taxon>
    </lineage>
</organism>
<feature type="region of interest" description="Disordered" evidence="1">
    <location>
        <begin position="303"/>
        <end position="322"/>
    </location>
</feature>
<evidence type="ECO:0000313" key="2">
    <source>
        <dbReference type="EMBL" id="KAK4794186.1"/>
    </source>
</evidence>
<proteinExistence type="predicted"/>
<reference evidence="2 3" key="1">
    <citation type="journal article" date="2023" name="Hortic Res">
        <title>Pangenome of water caltrop reveals structural variations and asymmetric subgenome divergence after allopolyploidization.</title>
        <authorList>
            <person name="Zhang X."/>
            <person name="Chen Y."/>
            <person name="Wang L."/>
            <person name="Yuan Y."/>
            <person name="Fang M."/>
            <person name="Shi L."/>
            <person name="Lu R."/>
            <person name="Comes H.P."/>
            <person name="Ma Y."/>
            <person name="Chen Y."/>
            <person name="Huang G."/>
            <person name="Zhou Y."/>
            <person name="Zheng Z."/>
            <person name="Qiu Y."/>
        </authorList>
    </citation>
    <scope>NUCLEOTIDE SEQUENCE [LARGE SCALE GENOMIC DNA]</scope>
    <source>
        <strain evidence="2">F231</strain>
    </source>
</reference>
<name>A0AAN7LWD1_TRANT</name>
<protein>
    <submittedName>
        <fullName evidence="2">Uncharacterized protein</fullName>
    </submittedName>
</protein>
<evidence type="ECO:0000313" key="3">
    <source>
        <dbReference type="Proteomes" id="UP001346149"/>
    </source>
</evidence>
<keyword evidence="3" id="KW-1185">Reference proteome</keyword>
<feature type="region of interest" description="Disordered" evidence="1">
    <location>
        <begin position="330"/>
        <end position="374"/>
    </location>
</feature>
<accession>A0AAN7LWD1</accession>
<feature type="compositionally biased region" description="Polar residues" evidence="1">
    <location>
        <begin position="347"/>
        <end position="357"/>
    </location>
</feature>
<dbReference type="EMBL" id="JAXQNO010000007">
    <property type="protein sequence ID" value="KAK4794186.1"/>
    <property type="molecule type" value="Genomic_DNA"/>
</dbReference>
<gene>
    <name evidence="2" type="ORF">SAY86_012180</name>
</gene>
<dbReference type="AlphaFoldDB" id="A0AAN7LWD1"/>
<sequence length="411" mass="43329">MKSMSEISGGSNNWLGFSLSQNMKIEDATLPSAPVSPSPAVPTGYALSPSFLSPHSSMCSFGGHSLSTDHSRISGSGFQYPVMPLKSDGSLCIMEAFSRSHPQASPKLEDFLTIGGTHNPQHQHSYGDGERETMPLSLDNIYYHPMGDLGGVGGLCLRNWVAGGGGGGSGGGREDYEQTIGNNDGVPASVVMGCGGGELLQSLSLSMSPGSQSSCVTTAPSNQHISASNEIVTVDTGKKRGLERGGQKPTVHRKSIDTFGQRTSQYRGVTRLQFSSCIHRRSIIRSFVIPFCLDCAAGELPAGVGRNEEHEPPRVRCSSPKDLVGTEPVNMGHLSDQHEPAGGPHFSNPSSLASSREGSPERMGPGPGFGKQPLGWKLIDHPPGPIGSTWIPAAVPVSLPNYPVFKAWGNV</sequence>